<dbReference type="Pfam" id="PF14256">
    <property type="entry name" value="YwiC"/>
    <property type="match status" value="1"/>
</dbReference>
<dbReference type="InterPro" id="IPR025576">
    <property type="entry name" value="YwiC"/>
</dbReference>
<feature type="transmembrane region" description="Helical" evidence="1">
    <location>
        <begin position="215"/>
        <end position="238"/>
    </location>
</feature>
<dbReference type="EMBL" id="JAVDQH010000014">
    <property type="protein sequence ID" value="MDR6245401.1"/>
    <property type="molecule type" value="Genomic_DNA"/>
</dbReference>
<evidence type="ECO:0000313" key="3">
    <source>
        <dbReference type="Proteomes" id="UP001185028"/>
    </source>
</evidence>
<feature type="transmembrane region" description="Helical" evidence="1">
    <location>
        <begin position="142"/>
        <end position="159"/>
    </location>
</feature>
<organism evidence="2 3">
    <name type="scientific">Paenibacillus hunanensis</name>
    <dbReference type="NCBI Taxonomy" id="539262"/>
    <lineage>
        <taxon>Bacteria</taxon>
        <taxon>Bacillati</taxon>
        <taxon>Bacillota</taxon>
        <taxon>Bacilli</taxon>
        <taxon>Bacillales</taxon>
        <taxon>Paenibacillaceae</taxon>
        <taxon>Paenibacillus</taxon>
    </lineage>
</organism>
<keyword evidence="1" id="KW-0812">Transmembrane</keyword>
<protein>
    <submittedName>
        <fullName evidence="2">Amino acid permease</fullName>
    </submittedName>
</protein>
<feature type="transmembrane region" description="Helical" evidence="1">
    <location>
        <begin position="34"/>
        <end position="53"/>
    </location>
</feature>
<name>A0ABU1J2J3_9BACL</name>
<proteinExistence type="predicted"/>
<sequence>MNRYIPNQHGAWAMLVLPFLCGMSLSGASWLHIPLFLCWLTMYLFSFPLLLWIKTGRSERYRQPTLLYGGLLLPLLGIVVWMEPQLLWYGVALLLFFIPNMYFARARNERALLNDVLAIAMFCSFIYPVAYMGQELNWRMTSQLFVMLVLYFCGTAVYVKTMIREKNNPFYYRLSVGYHVIILVLAGWWHLWLFVPTTLLLLRSIMLPQRQLRTRTVGMIELGGACIVGSVFVLLPIIL</sequence>
<dbReference type="Proteomes" id="UP001185028">
    <property type="component" value="Unassembled WGS sequence"/>
</dbReference>
<keyword evidence="1" id="KW-1133">Transmembrane helix</keyword>
<comment type="caution">
    <text evidence="2">The sequence shown here is derived from an EMBL/GenBank/DDBJ whole genome shotgun (WGS) entry which is preliminary data.</text>
</comment>
<evidence type="ECO:0000313" key="2">
    <source>
        <dbReference type="EMBL" id="MDR6245401.1"/>
    </source>
</evidence>
<keyword evidence="3" id="KW-1185">Reference proteome</keyword>
<accession>A0ABU1J2J3</accession>
<feature type="transmembrane region" description="Helical" evidence="1">
    <location>
        <begin position="111"/>
        <end position="130"/>
    </location>
</feature>
<feature type="transmembrane region" description="Helical" evidence="1">
    <location>
        <begin position="171"/>
        <end position="195"/>
    </location>
</feature>
<evidence type="ECO:0000256" key="1">
    <source>
        <dbReference type="SAM" id="Phobius"/>
    </source>
</evidence>
<reference evidence="2 3" key="1">
    <citation type="submission" date="2023-07" db="EMBL/GenBank/DDBJ databases">
        <title>Genomic Encyclopedia of Type Strains, Phase IV (KMG-IV): sequencing the most valuable type-strain genomes for metagenomic binning, comparative biology and taxonomic classification.</title>
        <authorList>
            <person name="Goeker M."/>
        </authorList>
    </citation>
    <scope>NUCLEOTIDE SEQUENCE [LARGE SCALE GENOMIC DNA]</scope>
    <source>
        <strain evidence="2 3">DSM 22170</strain>
    </source>
</reference>
<feature type="transmembrane region" description="Helical" evidence="1">
    <location>
        <begin position="12"/>
        <end position="28"/>
    </location>
</feature>
<keyword evidence="1" id="KW-0472">Membrane</keyword>
<feature type="transmembrane region" description="Helical" evidence="1">
    <location>
        <begin position="65"/>
        <end position="81"/>
    </location>
</feature>
<gene>
    <name evidence="2" type="ORF">JOC58_003314</name>
</gene>
<feature type="transmembrane region" description="Helical" evidence="1">
    <location>
        <begin position="87"/>
        <end position="104"/>
    </location>
</feature>
<dbReference type="RefSeq" id="WP_188777517.1">
    <property type="nucleotide sequence ID" value="NZ_BMMB01000010.1"/>
</dbReference>